<evidence type="ECO:0000256" key="15">
    <source>
        <dbReference type="RuleBase" id="RU004279"/>
    </source>
</evidence>
<evidence type="ECO:0000256" key="13">
    <source>
        <dbReference type="ARBA" id="ARBA00048552"/>
    </source>
</evidence>
<dbReference type="InterPro" id="IPR038120">
    <property type="entry name" value="Rpb1_funnel_sf"/>
</dbReference>
<dbReference type="FunFam" id="1.10.132.30:FF:000005">
    <property type="entry name" value="DNA-directed RNA polymerase subunit"/>
    <property type="match status" value="1"/>
</dbReference>
<dbReference type="GO" id="GO:0003899">
    <property type="term" value="F:DNA-directed RNA polymerase activity"/>
    <property type="evidence" value="ECO:0007669"/>
    <property type="project" value="UniProtKB-EC"/>
</dbReference>
<evidence type="ECO:0000256" key="6">
    <source>
        <dbReference type="ARBA" id="ARBA00022679"/>
    </source>
</evidence>
<protein>
    <recommendedName>
        <fullName evidence="15">DNA-directed RNA polymerase subunit</fullName>
        <ecNumber evidence="15">2.7.7.6</ecNumber>
    </recommendedName>
</protein>
<dbReference type="Gene3D" id="1.10.274.100">
    <property type="entry name" value="RNA polymerase Rpb1, domain 3"/>
    <property type="match status" value="1"/>
</dbReference>
<dbReference type="InterPro" id="IPR042102">
    <property type="entry name" value="RNA_pol_Rpb1_3_sf"/>
</dbReference>
<keyword evidence="9" id="KW-0862">Zinc</keyword>
<dbReference type="InterPro" id="IPR007066">
    <property type="entry name" value="RNA_pol_Rpb1_3"/>
</dbReference>
<proteinExistence type="inferred from homology"/>
<dbReference type="FunFam" id="1.10.274.100:FF:000006">
    <property type="entry name" value="DNA-directed RNA polymerase subunit"/>
    <property type="match status" value="1"/>
</dbReference>
<keyword evidence="5" id="KW-0597">Phosphoprotein</keyword>
<dbReference type="Gene3D" id="3.30.1490.180">
    <property type="entry name" value="RNA polymerase ii"/>
    <property type="match status" value="1"/>
</dbReference>
<evidence type="ECO:0000256" key="4">
    <source>
        <dbReference type="ARBA" id="ARBA00022478"/>
    </source>
</evidence>
<dbReference type="SUPFAM" id="SSF64484">
    <property type="entry name" value="beta and beta-prime subunits of DNA dependent RNA-polymerase"/>
    <property type="match status" value="1"/>
</dbReference>
<dbReference type="CDD" id="cd01435">
    <property type="entry name" value="RNAP_I_RPA1_N"/>
    <property type="match status" value="1"/>
</dbReference>
<keyword evidence="11 15" id="KW-0804">Transcription</keyword>
<evidence type="ECO:0000256" key="5">
    <source>
        <dbReference type="ARBA" id="ARBA00022553"/>
    </source>
</evidence>
<dbReference type="GO" id="GO:0005736">
    <property type="term" value="C:RNA polymerase I complex"/>
    <property type="evidence" value="ECO:0007669"/>
    <property type="project" value="TreeGrafter"/>
</dbReference>
<dbReference type="Pfam" id="PF05000">
    <property type="entry name" value="RNA_pol_Rpb1_4"/>
    <property type="match status" value="1"/>
</dbReference>
<keyword evidence="4 15" id="KW-0240">DNA-directed RNA polymerase</keyword>
<evidence type="ECO:0000256" key="10">
    <source>
        <dbReference type="ARBA" id="ARBA00022842"/>
    </source>
</evidence>
<dbReference type="Gene3D" id="3.30.70.2850">
    <property type="match status" value="1"/>
</dbReference>
<name>A0A191XRV9_9ASCO</name>
<keyword evidence="10" id="KW-0460">Magnesium</keyword>
<keyword evidence="6 15" id="KW-0808">Transferase</keyword>
<reference evidence="18" key="1">
    <citation type="submission" date="2016-03" db="EMBL/GenBank/DDBJ databases">
        <title>Sugiyamaella mastotermitis sp. nov. and Papiliotrema odontotermitis sp. nov. from the gut of the termite Mastotermes darwiniensis respectively Odontotermes obesus.</title>
        <authorList>
            <person name="Handel S."/>
            <person name="Wang T."/>
            <person name="Yurkov A.M."/>
            <person name="Koenig H."/>
        </authorList>
    </citation>
    <scope>NUCLEOTIDE SEQUENCE</scope>
    <source>
        <strain evidence="18">MD39</strain>
    </source>
</reference>
<evidence type="ECO:0000313" key="18">
    <source>
        <dbReference type="EMBL" id="ANJ43285.1"/>
    </source>
</evidence>
<feature type="domain" description="RNA polymerase N-terminal" evidence="17">
    <location>
        <begin position="335"/>
        <end position="664"/>
    </location>
</feature>
<evidence type="ECO:0000256" key="3">
    <source>
        <dbReference type="ARBA" id="ARBA00011251"/>
    </source>
</evidence>
<dbReference type="PANTHER" id="PTHR19376:SF11">
    <property type="entry name" value="DNA-DIRECTED RNA POLYMERASE I SUBUNIT RPA1"/>
    <property type="match status" value="1"/>
</dbReference>
<accession>A0A191XRV9</accession>
<sequence>MDIANPTGTEITSVDFGFLSSQEIRKLSVKQITSPEVFDNLGHPISGGLYDLALGAFLKNLCSTCGLDDRFCPGHTGHIELPVPVYNPLFFAQMYMFLRSSCLYCHRFRLKGLETHLYECKLRLLQHGLVFESMELDNLSATKIDDIEEGEEDEAGLGFSTSKPASENNDDTVALRNRYVEKAIKTAIAEGRSTTAGVQTSSVLEERKRIVHDYYKKLVARPKCDNCGMFSPKFRKDGFTKIFEVALKDKQISNNRVKGIQRQDMVFESAPVKDADNDVTINVDSAPKAVGSDASRYVLSTEVRNILRSVFSKEKDICRVLFQFKPDSVSKPSADMFFIHYVVVPPTRFRLPSQLGDEVHANPQNDLLSKIITTTLVIRDLNDQISTMRDNKLGGEERKILFNRLMNGFVTIQNDVNAFLDSTKNQNAPAGRVPLPGVKQALEKKEGLFRKNMMGKRVNYAARSVISPDPNLETNEIGIPPVFAVKLTYPEPVTAYNFNELRNAVINGPNVWPGATQIQNEDGSMVSLHNMTIEQRTALASQLLTPSTVPGANGATNKKVYRHIRNQDVVIMNRQPTLHKASMMGHKVRVLPGEKTLRLHYANTGAYNADFDGDEMNMHFPQNENARAEALMLANTDSQYLTPTSGKPLRGLIQDHISAGVWLTNKDTFFTRDQYQQLIYGSVRPEDGHTTRTRIITVPPAVWKPIPLWTGKQVITTVLLNITPVDRPGLNLVSKNKVKNEYWGEGSNENTVLFKNGELLCGILDKSQYGAADYGFVHSVHEIYGSHSAGMLLSVLGRLFTKYIMSIGFTCGMDDLHLTQEGNKWRKEILQNNSEIGMKAAVEVTNLPEGTKSNDPELLRRLEEILRDDNKLGILDAITQSKVNSITSNVVSKCIPEGTKKRFPQNNMQSMALSGAKGSNVNVSQIMCMLGQQALEGRRVPVMVSGKTLPSFKPFETAARAGGYIAGRFFSGIKPQEYYFHCMAGREGLIDTAVKTSRSGYLQRCLTKQLEGVHVNYDNTVRDSDGTMIQFLYGGDAIDVTKESHLEQFEFCANNYDSLLQKHQPKSSVEHINTDEAISYAKKVKKHLKKNGVDDVKYDPVLAKYNPSKYLGSVSEKFQQDLDKFIDENQHLFPSKKDKSSSGITEKKFRSLMQLKYMQSVINPGESVGIIASQSIGEPSTQMTLNTFHFAGHGAANVTLGIPRMREIIMTASAHIKTPQMTLPILDDISDEQADVFCKAVARIRLSELIDNVTVTERTGVNSEGYTTRSYTVKIQFYSRSEYESEYDVTHHQLEQIVANEFLQSLENVVIKEIKKQKKAAPEIGTAVSSSESAMSASASSGKSSDDNDRDDDDSDDENVDENDAKESHSKSKQSVSYDGPDDEELEVMERAQKSSDEEDFDSDSGSSDSESDDEEMPDAPANGKTLDAKARERQQAVIGKHRSVKKFNFDDEGGEWCEFELEYPADTKKLLMVNIVEKLCSSFVVREIPNIGRCIRPTGDKNGRVLVTEGVNFGAMWEEDAFINVDGILSNDISAVLKTYGVEAARNTIVREINNVFQTYAITVSLRHLDLIADMMTREGTYLPFNRMGVDSGTSPFMKMSFETTCQFLTKAVLDGGFDSLDSPSARIVTGKISKVGTGSFDIFTPVF</sequence>
<dbReference type="Pfam" id="PF04997">
    <property type="entry name" value="RNA_pol_Rpb1_1"/>
    <property type="match status" value="1"/>
</dbReference>
<dbReference type="InterPro" id="IPR000722">
    <property type="entry name" value="RNA_pol_asu"/>
</dbReference>
<dbReference type="GO" id="GO:0046872">
    <property type="term" value="F:metal ion binding"/>
    <property type="evidence" value="ECO:0007669"/>
    <property type="project" value="UniProtKB-KW"/>
</dbReference>
<keyword evidence="7 15" id="KW-0548">Nucleotidyltransferase</keyword>
<comment type="function">
    <text evidence="14">DNA-dependent RNA polymerase catalyzes the transcription of DNA into RNA using the four ribonucleoside triphosphates as substrates. Largest and catalytic core component of RNA polymerase I which synthesizes ribosomal RNA precursors. Forms the polymerase active center together with the second largest subunit. A single stranded DNA template strand of the promoter is positioned within the central active site cleft of Pol I. A bridging helix emanates from RPA1 and crosses the cleft near the catalytic site and is thought to promote translocation of Pol I by acting as a ratchet that moves the RNA-DNA hybrid through the active site by switching from straight to bent conformations at each step of nucleotide addition.</text>
</comment>
<dbReference type="Pfam" id="PF04983">
    <property type="entry name" value="RNA_pol_Rpb1_3"/>
    <property type="match status" value="1"/>
</dbReference>
<organism evidence="18">
    <name type="scientific">Sugiyamaella mastotermitis</name>
    <dbReference type="NCBI Taxonomy" id="1857663"/>
    <lineage>
        <taxon>Eukaryota</taxon>
        <taxon>Fungi</taxon>
        <taxon>Dikarya</taxon>
        <taxon>Ascomycota</taxon>
        <taxon>Saccharomycotina</taxon>
        <taxon>Dipodascomycetes</taxon>
        <taxon>Dipodascales</taxon>
        <taxon>Trichomonascaceae</taxon>
        <taxon>Sugiyamaella</taxon>
    </lineage>
</organism>
<evidence type="ECO:0000259" key="17">
    <source>
        <dbReference type="SMART" id="SM00663"/>
    </source>
</evidence>
<dbReference type="Gene3D" id="4.10.860.120">
    <property type="entry name" value="RNA polymerase II, clamp domain"/>
    <property type="match status" value="1"/>
</dbReference>
<evidence type="ECO:0000256" key="1">
    <source>
        <dbReference type="ARBA" id="ARBA00004604"/>
    </source>
</evidence>
<evidence type="ECO:0000256" key="11">
    <source>
        <dbReference type="ARBA" id="ARBA00023163"/>
    </source>
</evidence>
<dbReference type="InterPro" id="IPR007080">
    <property type="entry name" value="RNA_pol_Rpb1_1"/>
</dbReference>
<dbReference type="InterPro" id="IPR007081">
    <property type="entry name" value="RNA_pol_Rpb1_5"/>
</dbReference>
<dbReference type="FunFam" id="1.10.357.120:FF:000002">
    <property type="entry name" value="DNA-directed RNA polymerase subunit"/>
    <property type="match status" value="1"/>
</dbReference>
<dbReference type="FunFam" id="1.10.150.390:FF:000005">
    <property type="entry name" value="DNA-directed RNA polymerase subunit"/>
    <property type="match status" value="1"/>
</dbReference>
<dbReference type="EC" id="2.7.7.6" evidence="15"/>
<dbReference type="PANTHER" id="PTHR19376">
    <property type="entry name" value="DNA-DIRECTED RNA POLYMERASE"/>
    <property type="match status" value="1"/>
</dbReference>
<comment type="catalytic activity">
    <reaction evidence="13 15">
        <text>RNA(n) + a ribonucleoside 5'-triphosphate = RNA(n+1) + diphosphate</text>
        <dbReference type="Rhea" id="RHEA:21248"/>
        <dbReference type="Rhea" id="RHEA-COMP:14527"/>
        <dbReference type="Rhea" id="RHEA-COMP:17342"/>
        <dbReference type="ChEBI" id="CHEBI:33019"/>
        <dbReference type="ChEBI" id="CHEBI:61557"/>
        <dbReference type="ChEBI" id="CHEBI:140395"/>
        <dbReference type="EC" id="2.7.7.6"/>
    </reaction>
</comment>
<dbReference type="GO" id="GO:0003677">
    <property type="term" value="F:DNA binding"/>
    <property type="evidence" value="ECO:0007669"/>
    <property type="project" value="InterPro"/>
</dbReference>
<dbReference type="InterPro" id="IPR006592">
    <property type="entry name" value="RNA_pol_N"/>
</dbReference>
<dbReference type="InterPro" id="IPR015699">
    <property type="entry name" value="DNA-dir_RNA_pol1_lsu_N"/>
</dbReference>
<dbReference type="Pfam" id="PF00623">
    <property type="entry name" value="RNA_pol_Rpb1_2"/>
    <property type="match status" value="1"/>
</dbReference>
<dbReference type="GO" id="GO:0006362">
    <property type="term" value="P:transcription elongation by RNA polymerase I"/>
    <property type="evidence" value="ECO:0007669"/>
    <property type="project" value="UniProtKB-ARBA"/>
</dbReference>
<dbReference type="EMBL" id="KU883290">
    <property type="protein sequence ID" value="ANJ43285.1"/>
    <property type="molecule type" value="Genomic_DNA"/>
</dbReference>
<comment type="subcellular location">
    <subcellularLocation>
        <location evidence="1">Nucleus</location>
        <location evidence="1">Nucleolus</location>
    </subcellularLocation>
</comment>
<dbReference type="FunFam" id="2.40.40.20:FF:000019">
    <property type="entry name" value="DNA-directed RNA polymerase II subunit RPB1"/>
    <property type="match status" value="1"/>
</dbReference>
<evidence type="ECO:0000256" key="9">
    <source>
        <dbReference type="ARBA" id="ARBA00022833"/>
    </source>
</evidence>
<dbReference type="Pfam" id="PF04998">
    <property type="entry name" value="RNA_pol_Rpb1_5"/>
    <property type="match status" value="1"/>
</dbReference>
<dbReference type="SMART" id="SM00663">
    <property type="entry name" value="RPOLA_N"/>
    <property type="match status" value="1"/>
</dbReference>
<dbReference type="CDD" id="cd02735">
    <property type="entry name" value="RNAP_I_Rpa1_C"/>
    <property type="match status" value="1"/>
</dbReference>
<dbReference type="Gene3D" id="1.10.132.30">
    <property type="match status" value="1"/>
</dbReference>
<comment type="similarity">
    <text evidence="2 15">Belongs to the RNA polymerase beta' chain family.</text>
</comment>
<gene>
    <name evidence="18" type="primary">RPA1</name>
</gene>
<evidence type="ECO:0000256" key="2">
    <source>
        <dbReference type="ARBA" id="ARBA00006460"/>
    </source>
</evidence>
<evidence type="ECO:0000256" key="16">
    <source>
        <dbReference type="SAM" id="MobiDB-lite"/>
    </source>
</evidence>
<keyword evidence="8" id="KW-0479">Metal-binding</keyword>
<dbReference type="FunFam" id="3.30.1490.180:FF:000003">
    <property type="entry name" value="DNA-directed RNA polymerase subunit"/>
    <property type="match status" value="1"/>
</dbReference>
<dbReference type="InterPro" id="IPR044893">
    <property type="entry name" value="RNA_pol_Rpb1_clamp_domain"/>
</dbReference>
<keyword evidence="12" id="KW-0539">Nucleus</keyword>
<dbReference type="Gene3D" id="1.10.357.120">
    <property type="match status" value="1"/>
</dbReference>
<dbReference type="Gene3D" id="1.10.150.390">
    <property type="match status" value="1"/>
</dbReference>
<dbReference type="InterPro" id="IPR047107">
    <property type="entry name" value="DNA-dir_RNA_pol1_lsu_C"/>
</dbReference>
<feature type="compositionally biased region" description="Low complexity" evidence="16">
    <location>
        <begin position="1327"/>
        <end position="1343"/>
    </location>
</feature>
<evidence type="ECO:0000256" key="14">
    <source>
        <dbReference type="ARBA" id="ARBA00053996"/>
    </source>
</evidence>
<dbReference type="FunFam" id="4.10.860.120:FF:000006">
    <property type="entry name" value="DNA-directed RNA polymerase subunit"/>
    <property type="match status" value="1"/>
</dbReference>
<comment type="subunit">
    <text evidence="3">Component of the RNA polymerase I (Pol I) complex consisting of at least 13 subunits.</text>
</comment>
<dbReference type="InterPro" id="IPR007083">
    <property type="entry name" value="RNA_pol_Rpb1_4"/>
</dbReference>
<evidence type="ECO:0000256" key="7">
    <source>
        <dbReference type="ARBA" id="ARBA00022695"/>
    </source>
</evidence>
<feature type="compositionally biased region" description="Acidic residues" evidence="16">
    <location>
        <begin position="1348"/>
        <end position="1362"/>
    </location>
</feature>
<evidence type="ECO:0000256" key="8">
    <source>
        <dbReference type="ARBA" id="ARBA00022723"/>
    </source>
</evidence>
<dbReference type="Gene3D" id="2.40.40.20">
    <property type="match status" value="1"/>
</dbReference>
<evidence type="ECO:0000256" key="12">
    <source>
        <dbReference type="ARBA" id="ARBA00023242"/>
    </source>
</evidence>
<dbReference type="GO" id="GO:0006352">
    <property type="term" value="P:DNA-templated transcription initiation"/>
    <property type="evidence" value="ECO:0007669"/>
    <property type="project" value="UniProtKB-ARBA"/>
</dbReference>
<dbReference type="InterPro" id="IPR045867">
    <property type="entry name" value="DNA-dir_RpoC_beta_prime"/>
</dbReference>
<feature type="region of interest" description="Disordered" evidence="16">
    <location>
        <begin position="1320"/>
        <end position="1438"/>
    </location>
</feature>